<dbReference type="GO" id="GO:0045454">
    <property type="term" value="P:cell redox homeostasis"/>
    <property type="evidence" value="ECO:0007669"/>
    <property type="project" value="InterPro"/>
</dbReference>
<dbReference type="Proteomes" id="UP000076794">
    <property type="component" value="Chromosome"/>
</dbReference>
<dbReference type="NCBIfam" id="TIGR02868">
    <property type="entry name" value="CydC"/>
    <property type="match status" value="1"/>
</dbReference>
<evidence type="ECO:0000256" key="4">
    <source>
        <dbReference type="ARBA" id="ARBA00022840"/>
    </source>
</evidence>
<evidence type="ECO:0000259" key="9">
    <source>
        <dbReference type="PROSITE" id="PS50929"/>
    </source>
</evidence>
<comment type="subcellular location">
    <subcellularLocation>
        <location evidence="1">Cell membrane</location>
        <topology evidence="1">Multi-pass membrane protein</topology>
    </subcellularLocation>
</comment>
<proteinExistence type="predicted"/>
<accession>A0A161II82</accession>
<dbReference type="GO" id="GO:0016887">
    <property type="term" value="F:ATP hydrolysis activity"/>
    <property type="evidence" value="ECO:0007669"/>
    <property type="project" value="InterPro"/>
</dbReference>
<dbReference type="Pfam" id="PF00005">
    <property type="entry name" value="ABC_tran"/>
    <property type="match status" value="1"/>
</dbReference>
<dbReference type="InterPro" id="IPR003439">
    <property type="entry name" value="ABC_transporter-like_ATP-bd"/>
</dbReference>
<evidence type="ECO:0000256" key="6">
    <source>
        <dbReference type="ARBA" id="ARBA00023136"/>
    </source>
</evidence>
<dbReference type="GO" id="GO:0034775">
    <property type="term" value="P:glutathione transmembrane transport"/>
    <property type="evidence" value="ECO:0007669"/>
    <property type="project" value="InterPro"/>
</dbReference>
<dbReference type="GO" id="GO:0140359">
    <property type="term" value="F:ABC-type transporter activity"/>
    <property type="evidence" value="ECO:0007669"/>
    <property type="project" value="InterPro"/>
</dbReference>
<feature type="transmembrane region" description="Helical" evidence="7">
    <location>
        <begin position="164"/>
        <end position="184"/>
    </location>
</feature>
<evidence type="ECO:0000256" key="7">
    <source>
        <dbReference type="SAM" id="Phobius"/>
    </source>
</evidence>
<evidence type="ECO:0000259" key="8">
    <source>
        <dbReference type="PROSITE" id="PS50893"/>
    </source>
</evidence>
<dbReference type="Gene3D" id="1.20.1560.10">
    <property type="entry name" value="ABC transporter type 1, transmembrane domain"/>
    <property type="match status" value="1"/>
</dbReference>
<evidence type="ECO:0000256" key="2">
    <source>
        <dbReference type="ARBA" id="ARBA00022692"/>
    </source>
</evidence>
<dbReference type="GO" id="GO:0005524">
    <property type="term" value="F:ATP binding"/>
    <property type="evidence" value="ECO:0007669"/>
    <property type="project" value="UniProtKB-KW"/>
</dbReference>
<dbReference type="KEGG" id="ido:I598_0147"/>
<sequence length="588" mass="59368">MPERPWSARDPLRRVLPLLEIRWTRVARAVGLGVLTLTCAIGLAAAAAWLIARASQMPPVLTLSIATVGVRAFGTGRAFFRYLERLASHDVALRGMAALRANLYDRLARGGADVVALRRGDLLARVGRDVDDVGDLVVRALVPGAVAVVTGAAAVALVGVFLPAAALVLLACLLLTGVLSPWLASRASAAVEVRGAAARGEVSARTLELVEDGQQLRVAGRVADRLDGLRGADDRLAAATADGARVSGVAAAVEAGAQTLAVLGCLLVGIPAALAGDLAATELAVVVLTPLAVFEVTSALPGAAVQLRRSRAAARRLLDLLPDDVGAGSTQPLAVDPDEGRADAATGGVLLALDGVDAGWPGHPPVVHGVGLTLRPGSVVALAGPSGVGKTTLLLTAAGLLAPQAGRVEGGGLFVAEDGHVFGTTVLENLRVARADVTADEATTALAAAGLGTWLAGLPDGLGTVLGAGGTDVSGGERRRLLVARALLAPHRVLLVDEPAEHLDAATADALVTTLAEAARSTGRAVVVASHRLRPLATADEVLLLGAAGTGGTARVVARGRHADLVRDVPGYGWAAAQEDTATLPATG</sequence>
<feature type="domain" description="ABC transmembrane type-1" evidence="9">
    <location>
        <begin position="29"/>
        <end position="309"/>
    </location>
</feature>
<dbReference type="SUPFAM" id="SSF52540">
    <property type="entry name" value="P-loop containing nucleoside triphosphate hydrolases"/>
    <property type="match status" value="1"/>
</dbReference>
<dbReference type="GO" id="GO:0034040">
    <property type="term" value="F:ATPase-coupled lipid transmembrane transporter activity"/>
    <property type="evidence" value="ECO:0007669"/>
    <property type="project" value="TreeGrafter"/>
</dbReference>
<evidence type="ECO:0000256" key="1">
    <source>
        <dbReference type="ARBA" id="ARBA00004651"/>
    </source>
</evidence>
<dbReference type="Pfam" id="PF00664">
    <property type="entry name" value="ABC_membrane"/>
    <property type="match status" value="1"/>
</dbReference>
<dbReference type="STRING" id="1300344.I598_0147"/>
<feature type="domain" description="ABC transporter" evidence="8">
    <location>
        <begin position="351"/>
        <end position="570"/>
    </location>
</feature>
<dbReference type="InterPro" id="IPR014223">
    <property type="entry name" value="ABC_CydC/D"/>
</dbReference>
<dbReference type="InterPro" id="IPR003593">
    <property type="entry name" value="AAA+_ATPase"/>
</dbReference>
<dbReference type="InterPro" id="IPR036640">
    <property type="entry name" value="ABC1_TM_sf"/>
</dbReference>
<evidence type="ECO:0000313" key="11">
    <source>
        <dbReference type="Proteomes" id="UP000076794"/>
    </source>
</evidence>
<dbReference type="SUPFAM" id="SSF90123">
    <property type="entry name" value="ABC transporter transmembrane region"/>
    <property type="match status" value="1"/>
</dbReference>
<dbReference type="InterPro" id="IPR027417">
    <property type="entry name" value="P-loop_NTPase"/>
</dbReference>
<dbReference type="InterPro" id="IPR017871">
    <property type="entry name" value="ABC_transporter-like_CS"/>
</dbReference>
<gene>
    <name evidence="10" type="ORF">I598_0147</name>
</gene>
<dbReference type="GO" id="GO:0005886">
    <property type="term" value="C:plasma membrane"/>
    <property type="evidence" value="ECO:0007669"/>
    <property type="project" value="UniProtKB-SubCell"/>
</dbReference>
<dbReference type="PROSITE" id="PS00211">
    <property type="entry name" value="ABC_TRANSPORTER_1"/>
    <property type="match status" value="1"/>
</dbReference>
<keyword evidence="2 7" id="KW-0812">Transmembrane</keyword>
<keyword evidence="5 7" id="KW-1133">Transmembrane helix</keyword>
<dbReference type="PATRIC" id="fig|1300344.3.peg.143"/>
<reference evidence="10 11" key="1">
    <citation type="submission" date="2016-01" db="EMBL/GenBank/DDBJ databases">
        <title>Complete genome sequence of a soil Actinobacterium, Isoptericola dokdonensis DS-3.</title>
        <authorList>
            <person name="Kwon S.-K."/>
            <person name="Kim J.F."/>
        </authorList>
    </citation>
    <scope>NUCLEOTIDE SEQUENCE [LARGE SCALE GENOMIC DNA]</scope>
    <source>
        <strain evidence="10 11">DS-3</strain>
    </source>
</reference>
<evidence type="ECO:0000313" key="10">
    <source>
        <dbReference type="EMBL" id="ANC29740.1"/>
    </source>
</evidence>
<keyword evidence="6 7" id="KW-0472">Membrane</keyword>
<keyword evidence="11" id="KW-1185">Reference proteome</keyword>
<keyword evidence="3" id="KW-0547">Nucleotide-binding</keyword>
<dbReference type="PANTHER" id="PTHR24221">
    <property type="entry name" value="ATP-BINDING CASSETTE SUB-FAMILY B"/>
    <property type="match status" value="1"/>
</dbReference>
<dbReference type="PANTHER" id="PTHR24221:SF654">
    <property type="entry name" value="ATP-BINDING CASSETTE SUB-FAMILY B MEMBER 6"/>
    <property type="match status" value="1"/>
</dbReference>
<organism evidence="10 11">
    <name type="scientific">Isoptericola dokdonensis DS-3</name>
    <dbReference type="NCBI Taxonomy" id="1300344"/>
    <lineage>
        <taxon>Bacteria</taxon>
        <taxon>Bacillati</taxon>
        <taxon>Actinomycetota</taxon>
        <taxon>Actinomycetes</taxon>
        <taxon>Micrococcales</taxon>
        <taxon>Promicromonosporaceae</taxon>
        <taxon>Isoptericola</taxon>
    </lineage>
</organism>
<dbReference type="Gene3D" id="3.40.50.300">
    <property type="entry name" value="P-loop containing nucleotide triphosphate hydrolases"/>
    <property type="match status" value="1"/>
</dbReference>
<dbReference type="RefSeq" id="WP_068200370.1">
    <property type="nucleotide sequence ID" value="NZ_CP014209.1"/>
</dbReference>
<dbReference type="PROSITE" id="PS50929">
    <property type="entry name" value="ABC_TM1F"/>
    <property type="match status" value="1"/>
</dbReference>
<evidence type="ECO:0000256" key="5">
    <source>
        <dbReference type="ARBA" id="ARBA00022989"/>
    </source>
</evidence>
<dbReference type="OrthoDB" id="3237158at2"/>
<dbReference type="EMBL" id="CP014209">
    <property type="protein sequence ID" value="ANC29740.1"/>
    <property type="molecule type" value="Genomic_DNA"/>
</dbReference>
<dbReference type="InterPro" id="IPR011527">
    <property type="entry name" value="ABC1_TM_dom"/>
</dbReference>
<evidence type="ECO:0000256" key="3">
    <source>
        <dbReference type="ARBA" id="ARBA00022741"/>
    </source>
</evidence>
<name>A0A161II82_9MICO</name>
<dbReference type="AlphaFoldDB" id="A0A161II82"/>
<keyword evidence="4 10" id="KW-0067">ATP-binding</keyword>
<feature type="transmembrane region" description="Helical" evidence="7">
    <location>
        <begin position="29"/>
        <end position="52"/>
    </location>
</feature>
<dbReference type="InterPro" id="IPR039421">
    <property type="entry name" value="Type_1_exporter"/>
</dbReference>
<protein>
    <submittedName>
        <fullName evidence="10">Putative ABC transporter ATP-binding protein</fullName>
    </submittedName>
</protein>
<dbReference type="PROSITE" id="PS50893">
    <property type="entry name" value="ABC_TRANSPORTER_2"/>
    <property type="match status" value="1"/>
</dbReference>
<feature type="transmembrane region" description="Helical" evidence="7">
    <location>
        <begin position="136"/>
        <end position="158"/>
    </location>
</feature>
<dbReference type="SMART" id="SM00382">
    <property type="entry name" value="AAA"/>
    <property type="match status" value="1"/>
</dbReference>